<feature type="binding site" evidence="10">
    <location>
        <position position="315"/>
    </location>
    <ligand>
        <name>ATP</name>
        <dbReference type="ChEBI" id="CHEBI:30616"/>
    </ligand>
</feature>
<feature type="compositionally biased region" description="Low complexity" evidence="11">
    <location>
        <begin position="413"/>
        <end position="430"/>
    </location>
</feature>
<keyword evidence="7 10" id="KW-0067">ATP-binding</keyword>
<feature type="region of interest" description="Disordered" evidence="11">
    <location>
        <begin position="1116"/>
        <end position="1135"/>
    </location>
</feature>
<feature type="region of interest" description="Disordered" evidence="11">
    <location>
        <begin position="1061"/>
        <end position="1083"/>
    </location>
</feature>
<feature type="region of interest" description="Disordered" evidence="11">
    <location>
        <begin position="804"/>
        <end position="842"/>
    </location>
</feature>
<evidence type="ECO:0000256" key="3">
    <source>
        <dbReference type="ARBA" id="ARBA00022527"/>
    </source>
</evidence>
<feature type="compositionally biased region" description="Polar residues" evidence="11">
    <location>
        <begin position="183"/>
        <end position="198"/>
    </location>
</feature>
<evidence type="ECO:0000256" key="5">
    <source>
        <dbReference type="ARBA" id="ARBA00022741"/>
    </source>
</evidence>
<reference evidence="15" key="3">
    <citation type="submission" date="2024-02" db="EMBL/GenBank/DDBJ databases">
        <title>Comparative genomics of Cryptococcus and Kwoniella reveals pathogenesis evolution and contrasting modes of karyotype evolution via chromosome fusion or intercentromeric recombination.</title>
        <authorList>
            <person name="Coelho M.A."/>
            <person name="David-Palma M."/>
            <person name="Shea T."/>
            <person name="Bowers K."/>
            <person name="McGinley-Smith S."/>
            <person name="Mohammad A.W."/>
            <person name="Gnirke A."/>
            <person name="Yurkov A.M."/>
            <person name="Nowrousian M."/>
            <person name="Sun S."/>
            <person name="Cuomo C.A."/>
            <person name="Heitman J."/>
        </authorList>
    </citation>
    <scope>NUCLEOTIDE SEQUENCE</scope>
    <source>
        <strain evidence="15">CBS 10117</strain>
    </source>
</reference>
<feature type="region of interest" description="Disordered" evidence="11">
    <location>
        <begin position="1"/>
        <end position="279"/>
    </location>
</feature>
<dbReference type="SMART" id="SM00220">
    <property type="entry name" value="S_TKc"/>
    <property type="match status" value="1"/>
</dbReference>
<dbReference type="GO" id="GO:0004674">
    <property type="term" value="F:protein serine/threonine kinase activity"/>
    <property type="evidence" value="ECO:0007669"/>
    <property type="project" value="UniProtKB-KW"/>
</dbReference>
<dbReference type="GeneID" id="28966862"/>
<feature type="compositionally biased region" description="Low complexity" evidence="11">
    <location>
        <begin position="257"/>
        <end position="267"/>
    </location>
</feature>
<feature type="domain" description="PH" evidence="12">
    <location>
        <begin position="1014"/>
        <end position="1179"/>
    </location>
</feature>
<dbReference type="InterPro" id="IPR017441">
    <property type="entry name" value="Protein_kinase_ATP_BS"/>
</dbReference>
<feature type="compositionally biased region" description="Pro residues" evidence="11">
    <location>
        <begin position="8"/>
        <end position="24"/>
    </location>
</feature>
<dbReference type="GO" id="GO:0005524">
    <property type="term" value="F:ATP binding"/>
    <property type="evidence" value="ECO:0007669"/>
    <property type="project" value="UniProtKB-UniRule"/>
</dbReference>
<dbReference type="STRING" id="1296121.A0A1A6AAR8"/>
<feature type="region of interest" description="Disordered" evidence="11">
    <location>
        <begin position="348"/>
        <end position="401"/>
    </location>
</feature>
<feature type="domain" description="Protein kinase" evidence="13">
    <location>
        <begin position="278"/>
        <end position="757"/>
    </location>
</feature>
<dbReference type="InterPro" id="IPR011009">
    <property type="entry name" value="Kinase-like_dom_sf"/>
</dbReference>
<evidence type="ECO:0000259" key="13">
    <source>
        <dbReference type="PROSITE" id="PS50011"/>
    </source>
</evidence>
<reference evidence="14" key="1">
    <citation type="submission" date="2013-07" db="EMBL/GenBank/DDBJ databases">
        <title>The Genome Sequence of Cryptococcus dejecticola CBS10117.</title>
        <authorList>
            <consortium name="The Broad Institute Genome Sequencing Platform"/>
            <person name="Cuomo C."/>
            <person name="Litvintseva A."/>
            <person name="Chen Y."/>
            <person name="Heitman J."/>
            <person name="Sun S."/>
            <person name="Springer D."/>
            <person name="Dromer F."/>
            <person name="Young S.K."/>
            <person name="Zeng Q."/>
            <person name="Gargeya S."/>
            <person name="Fitzgerald M."/>
            <person name="Abouelleil A."/>
            <person name="Alvarado L."/>
            <person name="Berlin A.M."/>
            <person name="Chapman S.B."/>
            <person name="Dewar J."/>
            <person name="Goldberg J."/>
            <person name="Griggs A."/>
            <person name="Gujja S."/>
            <person name="Hansen M."/>
            <person name="Howarth C."/>
            <person name="Imamovic A."/>
            <person name="Larimer J."/>
            <person name="McCowan C."/>
            <person name="Murphy C."/>
            <person name="Pearson M."/>
            <person name="Priest M."/>
            <person name="Roberts A."/>
            <person name="Saif S."/>
            <person name="Shea T."/>
            <person name="Sykes S."/>
            <person name="Wortman J."/>
            <person name="Nusbaum C."/>
            <person name="Birren B."/>
        </authorList>
    </citation>
    <scope>NUCLEOTIDE SEQUENCE [LARGE SCALE GENOMIC DNA]</scope>
    <source>
        <strain evidence="14">CBS 10117</strain>
    </source>
</reference>
<feature type="region of interest" description="Disordered" evidence="11">
    <location>
        <begin position="413"/>
        <end position="557"/>
    </location>
</feature>
<dbReference type="Gene3D" id="2.30.29.30">
    <property type="entry name" value="Pleckstrin-homology domain (PH domain)/Phosphotyrosine-binding domain (PTB)"/>
    <property type="match status" value="1"/>
</dbReference>
<dbReference type="OrthoDB" id="347657at2759"/>
<keyword evidence="5 10" id="KW-0547">Nucleotide-binding</keyword>
<dbReference type="InterPro" id="IPR001849">
    <property type="entry name" value="PH_domain"/>
</dbReference>
<dbReference type="RefSeq" id="XP_018264981.1">
    <property type="nucleotide sequence ID" value="XM_018406487.1"/>
</dbReference>
<dbReference type="EMBL" id="KI894029">
    <property type="protein sequence ID" value="OBR87139.1"/>
    <property type="molecule type" value="Genomic_DNA"/>
</dbReference>
<feature type="compositionally biased region" description="Acidic residues" evidence="11">
    <location>
        <begin position="804"/>
        <end position="819"/>
    </location>
</feature>
<feature type="region of interest" description="Disordered" evidence="11">
    <location>
        <begin position="877"/>
        <end position="952"/>
    </location>
</feature>
<evidence type="ECO:0000313" key="14">
    <source>
        <dbReference type="EMBL" id="OBR87139.1"/>
    </source>
</evidence>
<comment type="similarity">
    <text evidence="1">Belongs to the protein kinase superfamily. AGC Ser/Thr protein kinase family. PDPK1 subfamily.</text>
</comment>
<dbReference type="AlphaFoldDB" id="A0A1A6AAR8"/>
<feature type="compositionally biased region" description="Low complexity" evidence="11">
    <location>
        <begin position="364"/>
        <end position="391"/>
    </location>
</feature>
<dbReference type="PANTHER" id="PTHR24356">
    <property type="entry name" value="SERINE/THREONINE-PROTEIN KINASE"/>
    <property type="match status" value="1"/>
</dbReference>
<feature type="compositionally biased region" description="Basic and acidic residues" evidence="11">
    <location>
        <begin position="832"/>
        <end position="842"/>
    </location>
</feature>
<dbReference type="InterPro" id="IPR000719">
    <property type="entry name" value="Prot_kinase_dom"/>
</dbReference>
<proteinExistence type="inferred from homology"/>
<evidence type="ECO:0000256" key="10">
    <source>
        <dbReference type="PROSITE-ProRule" id="PRU10141"/>
    </source>
</evidence>
<comment type="catalytic activity">
    <reaction evidence="8">
        <text>L-threonyl-[protein] + ATP = O-phospho-L-threonyl-[protein] + ADP + H(+)</text>
        <dbReference type="Rhea" id="RHEA:46608"/>
        <dbReference type="Rhea" id="RHEA-COMP:11060"/>
        <dbReference type="Rhea" id="RHEA-COMP:11605"/>
        <dbReference type="ChEBI" id="CHEBI:15378"/>
        <dbReference type="ChEBI" id="CHEBI:30013"/>
        <dbReference type="ChEBI" id="CHEBI:30616"/>
        <dbReference type="ChEBI" id="CHEBI:61977"/>
        <dbReference type="ChEBI" id="CHEBI:456216"/>
        <dbReference type="EC" id="2.7.11.1"/>
    </reaction>
</comment>
<evidence type="ECO:0000313" key="16">
    <source>
        <dbReference type="Proteomes" id="UP000078595"/>
    </source>
</evidence>
<accession>A0A1A6AAR8</accession>
<keyword evidence="16" id="KW-1185">Reference proteome</keyword>
<evidence type="ECO:0000256" key="1">
    <source>
        <dbReference type="ARBA" id="ARBA00010006"/>
    </source>
</evidence>
<evidence type="ECO:0000259" key="12">
    <source>
        <dbReference type="PROSITE" id="PS50003"/>
    </source>
</evidence>
<comment type="catalytic activity">
    <reaction evidence="9">
        <text>L-seryl-[protein] + ATP = O-phospho-L-seryl-[protein] + ADP + H(+)</text>
        <dbReference type="Rhea" id="RHEA:17989"/>
        <dbReference type="Rhea" id="RHEA-COMP:9863"/>
        <dbReference type="Rhea" id="RHEA-COMP:11604"/>
        <dbReference type="ChEBI" id="CHEBI:15378"/>
        <dbReference type="ChEBI" id="CHEBI:29999"/>
        <dbReference type="ChEBI" id="CHEBI:30616"/>
        <dbReference type="ChEBI" id="CHEBI:83421"/>
        <dbReference type="ChEBI" id="CHEBI:456216"/>
        <dbReference type="EC" id="2.7.11.1"/>
    </reaction>
</comment>
<dbReference type="InterPro" id="IPR008271">
    <property type="entry name" value="Ser/Thr_kinase_AS"/>
</dbReference>
<dbReference type="SUPFAM" id="SSF56112">
    <property type="entry name" value="Protein kinase-like (PK-like)"/>
    <property type="match status" value="2"/>
</dbReference>
<dbReference type="Gene3D" id="3.30.200.20">
    <property type="entry name" value="Phosphorylase Kinase, domain 1"/>
    <property type="match status" value="2"/>
</dbReference>
<evidence type="ECO:0000256" key="9">
    <source>
        <dbReference type="ARBA" id="ARBA00048679"/>
    </source>
</evidence>
<feature type="compositionally biased region" description="Basic and acidic residues" evidence="11">
    <location>
        <begin position="246"/>
        <end position="256"/>
    </location>
</feature>
<sequence length="1180" mass="126671">MTTAIRPSPVPTPPTSSPPTPPTNYPTFPRLSSPSINRNASTSSSRSTATTSSTSSLQAAPMRPPPIETSTATTSRSQLPSRAESGTESDVGHTPAGARRYGGPELGSVGGRGWGRNGPRSGRATPQHIITSPSHSPPSVRDTPLAPSGLSPTTPRAPRYPTQQDPTSPGPLRVTISLDPMDTLNQETRSNTPPSHASSPVRGREGHLTAPSSPADPPRAPGLVGGKQRTLSVDAGPNWPHMRRSGSAERDRERRQSQVSTHSHTSSGQLKKPSIRDFVLGEELGQGSYSTVFAATAASSSSSNHSPSSAKLPRKYAIKIINQHHLVQEKKVKYAMIERDALVRLSTPRATTSPTAARGHRRGLSSSSSGGTPSTASRRKSAASIGSAAGTARKDSSATVIAGHNKDRLSIVTTDSTLSSSPLSNAPLSPVMKGFHGRRPSRTLEQHPDMVPEQTEVLYSEDGRSRPPSPVKEEPTSMSESDARTPPQCNSSKVDDTPQPPNTGYSTPDIQGSPVIGYDQPRLSKEAKGQTPRKRRQSQAPSERSVKSSGGKMGQAHPGVIRLHSTFNDSTSLYFVLDMASNGELATFIRKFGSLDLASAKYYSAQLIDTIEFMHEKGVVHRDLKPENILLDDDMRIKVTDFGSAKLLNKEEEVIDDGKKRSFVGSADFVSPEVLRNEPASAASDIWAFGCILYQFLVGKPPFRGATDYLIFQKILKREMDFPEGFDEDAKALVEMVLNLDPLQRPSVHDIKSHPFFALTDFTSIWTVPAPPISTGLTQPVTTLANVAPDSDLWAVFDDADEVSDGGFEYDQDDEDEEQDHPPIGAGDEEGEGRGEANSIDHSKEPRFDRHAAAHAVQNVDYPDRSVVYSPVDGPHIDIAEQLDPPKPSYFHHSGKDERKSRGWSHGSSSSGGNRSALTGWLESMRIGNHGHGHSPVPPGIRSNRTSRTSVRSEEMRIMMGSQASSASGTPVSVSGSPAPIVPSRLANGESKRLNLGQFADDSRWSSLLLSNERIVFSSSISARTSSPSLHLPAFLMPAFKRRYLILTDFPRLITVKDDTAIPTHTPSTASAGAADDQSNGSSSLRVKGECVFVVRPSNATHHSTLSNGSTINQYQHAQQGSGSGSGSGTSGISNKVIDVQDKGSKAFVVQTAGTTYMYTADSSELKDQWLSTIKRVTGI</sequence>
<feature type="compositionally biased region" description="Low complexity" evidence="11">
    <location>
        <begin position="348"/>
        <end position="357"/>
    </location>
</feature>
<evidence type="ECO:0000256" key="7">
    <source>
        <dbReference type="ARBA" id="ARBA00022840"/>
    </source>
</evidence>
<keyword evidence="4" id="KW-0808">Transferase</keyword>
<evidence type="ECO:0000256" key="4">
    <source>
        <dbReference type="ARBA" id="ARBA00022679"/>
    </source>
</evidence>
<dbReference type="FunFam" id="1.10.510.10:FF:000534">
    <property type="entry name" value="Serine/threonine-protein kinase PKH2"/>
    <property type="match status" value="1"/>
</dbReference>
<reference evidence="15" key="2">
    <citation type="submission" date="2013-07" db="EMBL/GenBank/DDBJ databases">
        <authorList>
            <consortium name="The Broad Institute Genome Sequencing Platform"/>
            <person name="Cuomo C."/>
            <person name="Litvintseva A."/>
            <person name="Chen Y."/>
            <person name="Heitman J."/>
            <person name="Sun S."/>
            <person name="Springer D."/>
            <person name="Dromer F."/>
            <person name="Young S.K."/>
            <person name="Zeng Q."/>
            <person name="Gargeya S."/>
            <person name="Fitzgerald M."/>
            <person name="Abouelleil A."/>
            <person name="Alvarado L."/>
            <person name="Berlin A.M."/>
            <person name="Chapman S.B."/>
            <person name="Dewar J."/>
            <person name="Goldberg J."/>
            <person name="Griggs A."/>
            <person name="Gujja S."/>
            <person name="Hansen M."/>
            <person name="Howarth C."/>
            <person name="Imamovic A."/>
            <person name="Larimer J."/>
            <person name="McCowan C."/>
            <person name="Murphy C."/>
            <person name="Pearson M."/>
            <person name="Priest M."/>
            <person name="Roberts A."/>
            <person name="Saif S."/>
            <person name="Shea T."/>
            <person name="Sykes S."/>
            <person name="Wortman J."/>
            <person name="Nusbaum C."/>
            <person name="Birren B."/>
        </authorList>
    </citation>
    <scope>NUCLEOTIDE SEQUENCE</scope>
    <source>
        <strain evidence="15">CBS 10117</strain>
    </source>
</reference>
<feature type="compositionally biased region" description="Basic and acidic residues" evidence="11">
    <location>
        <begin position="461"/>
        <end position="475"/>
    </location>
</feature>
<protein>
    <recommendedName>
        <fullName evidence="2">non-specific serine/threonine protein kinase</fullName>
        <ecNumber evidence="2">2.7.11.1</ecNumber>
    </recommendedName>
</protein>
<dbReference type="Proteomes" id="UP000078595">
    <property type="component" value="Chromosome 3"/>
</dbReference>
<dbReference type="PROSITE" id="PS00108">
    <property type="entry name" value="PROTEIN_KINASE_ST"/>
    <property type="match status" value="1"/>
</dbReference>
<keyword evidence="3" id="KW-0723">Serine/threonine-protein kinase</keyword>
<dbReference type="InterPro" id="IPR050236">
    <property type="entry name" value="Ser_Thr_kinase_AGC"/>
</dbReference>
<dbReference type="KEGG" id="kdj:28966862"/>
<dbReference type="EC" id="2.7.11.1" evidence="2"/>
<dbReference type="PANTHER" id="PTHR24356:SF163">
    <property type="entry name" value="3-PHOSPHOINOSITIDE-DEPENDENT PROTEIN KINASE 1-RELATED"/>
    <property type="match status" value="1"/>
</dbReference>
<evidence type="ECO:0000256" key="2">
    <source>
        <dbReference type="ARBA" id="ARBA00012513"/>
    </source>
</evidence>
<dbReference type="Pfam" id="PF00069">
    <property type="entry name" value="Pkinase"/>
    <property type="match status" value="1"/>
</dbReference>
<feature type="compositionally biased region" description="Low complexity" evidence="11">
    <location>
        <begin position="25"/>
        <end position="56"/>
    </location>
</feature>
<dbReference type="PROSITE" id="PS50003">
    <property type="entry name" value="PH_DOMAIN"/>
    <property type="match status" value="1"/>
</dbReference>
<keyword evidence="6 14" id="KW-0418">Kinase</keyword>
<dbReference type="GO" id="GO:0035556">
    <property type="term" value="P:intracellular signal transduction"/>
    <property type="evidence" value="ECO:0007669"/>
    <property type="project" value="TreeGrafter"/>
</dbReference>
<organism evidence="14">
    <name type="scientific">Kwoniella dejecticola CBS 10117</name>
    <dbReference type="NCBI Taxonomy" id="1296121"/>
    <lineage>
        <taxon>Eukaryota</taxon>
        <taxon>Fungi</taxon>
        <taxon>Dikarya</taxon>
        <taxon>Basidiomycota</taxon>
        <taxon>Agaricomycotina</taxon>
        <taxon>Tremellomycetes</taxon>
        <taxon>Tremellales</taxon>
        <taxon>Cryptococcaceae</taxon>
        <taxon>Kwoniella</taxon>
    </lineage>
</organism>
<evidence type="ECO:0000313" key="15">
    <source>
        <dbReference type="EMBL" id="WWC60568.1"/>
    </source>
</evidence>
<dbReference type="VEuPathDB" id="FungiDB:I303_03163"/>
<feature type="compositionally biased region" description="Polar residues" evidence="11">
    <location>
        <begin position="1063"/>
        <end position="1083"/>
    </location>
</feature>
<feature type="compositionally biased region" description="Low complexity" evidence="11">
    <location>
        <begin position="904"/>
        <end position="916"/>
    </location>
</feature>
<evidence type="ECO:0000256" key="11">
    <source>
        <dbReference type="SAM" id="MobiDB-lite"/>
    </source>
</evidence>
<dbReference type="Gene3D" id="1.10.510.10">
    <property type="entry name" value="Transferase(Phosphotransferase) domain 1"/>
    <property type="match status" value="1"/>
</dbReference>
<evidence type="ECO:0000256" key="8">
    <source>
        <dbReference type="ARBA" id="ARBA00047899"/>
    </source>
</evidence>
<feature type="compositionally biased region" description="Gly residues" evidence="11">
    <location>
        <begin position="104"/>
        <end position="116"/>
    </location>
</feature>
<gene>
    <name evidence="14" type="ORF">I303_03163</name>
    <name evidence="15" type="ORF">I303_103142</name>
</gene>
<dbReference type="EMBL" id="CP144532">
    <property type="protein sequence ID" value="WWC60568.1"/>
    <property type="molecule type" value="Genomic_DNA"/>
</dbReference>
<evidence type="ECO:0000256" key="6">
    <source>
        <dbReference type="ARBA" id="ARBA00022777"/>
    </source>
</evidence>
<dbReference type="PROSITE" id="PS00107">
    <property type="entry name" value="PROTEIN_KINASE_ATP"/>
    <property type="match status" value="1"/>
</dbReference>
<feature type="compositionally biased region" description="Polar residues" evidence="11">
    <location>
        <begin position="68"/>
        <end position="88"/>
    </location>
</feature>
<dbReference type="InterPro" id="IPR011993">
    <property type="entry name" value="PH-like_dom_sf"/>
</dbReference>
<dbReference type="PROSITE" id="PS50011">
    <property type="entry name" value="PROTEIN_KINASE_DOM"/>
    <property type="match status" value="1"/>
</dbReference>
<name>A0A1A6AAR8_9TREE</name>